<evidence type="ECO:0000256" key="3">
    <source>
        <dbReference type="ARBA" id="ARBA00022448"/>
    </source>
</evidence>
<dbReference type="AlphaFoldDB" id="A0A8T0J483"/>
<keyword evidence="9" id="KW-0496">Mitochondrion</keyword>
<evidence type="ECO:0000256" key="10">
    <source>
        <dbReference type="ARBA" id="ARBA00023136"/>
    </source>
</evidence>
<dbReference type="PANTHER" id="PTHR45671">
    <property type="entry name" value="SOLUTE CARRIER FAMILY 25 (MITOCHONDRIAL CARRIER PHOSPHATE CARRIER), MEMBER 3, LIKE-RELATED-RELATED"/>
    <property type="match status" value="1"/>
</dbReference>
<dbReference type="Proteomes" id="UP000822688">
    <property type="component" value="Chromosome 1"/>
</dbReference>
<dbReference type="InterPro" id="IPR044677">
    <property type="entry name" value="SLC25A3/Pic2/Mir1-like"/>
</dbReference>
<gene>
    <name evidence="13" type="ORF">KC19_1G042000</name>
</gene>
<keyword evidence="6" id="KW-0999">Mitochondrion inner membrane</keyword>
<dbReference type="Gene3D" id="1.50.40.10">
    <property type="entry name" value="Mitochondrial carrier domain"/>
    <property type="match status" value="1"/>
</dbReference>
<dbReference type="SUPFAM" id="SSF103506">
    <property type="entry name" value="Mitochondrial carrier"/>
    <property type="match status" value="1"/>
</dbReference>
<dbReference type="PANTHER" id="PTHR45671:SF10">
    <property type="entry name" value="SOLUTE CARRIER FAMILY 25 MEMBER 3"/>
    <property type="match status" value="1"/>
</dbReference>
<evidence type="ECO:0000256" key="7">
    <source>
        <dbReference type="ARBA" id="ARBA00022946"/>
    </source>
</evidence>
<dbReference type="GO" id="GO:0005743">
    <property type="term" value="C:mitochondrial inner membrane"/>
    <property type="evidence" value="ECO:0007669"/>
    <property type="project" value="UniProtKB-SubCell"/>
</dbReference>
<keyword evidence="14" id="KW-1185">Reference proteome</keyword>
<keyword evidence="10 11" id="KW-0472">Membrane</keyword>
<dbReference type="InterPro" id="IPR018108">
    <property type="entry name" value="MCP_transmembrane"/>
</dbReference>
<feature type="repeat" description="Solcar" evidence="11">
    <location>
        <begin position="292"/>
        <end position="371"/>
    </location>
</feature>
<dbReference type="Pfam" id="PF00153">
    <property type="entry name" value="Mito_carr"/>
    <property type="match status" value="2"/>
</dbReference>
<evidence type="ECO:0000256" key="4">
    <source>
        <dbReference type="ARBA" id="ARBA00022692"/>
    </source>
</evidence>
<evidence type="ECO:0000256" key="8">
    <source>
        <dbReference type="ARBA" id="ARBA00022989"/>
    </source>
</evidence>
<keyword evidence="3 12" id="KW-0813">Transport</keyword>
<name>A0A8T0J483_CERPU</name>
<dbReference type="FunFam" id="1.50.40.10:FF:000005">
    <property type="entry name" value="Mitochondrial phosphate carrier protein 2"/>
    <property type="match status" value="1"/>
</dbReference>
<reference evidence="13" key="1">
    <citation type="submission" date="2020-06" db="EMBL/GenBank/DDBJ databases">
        <title>WGS assembly of Ceratodon purpureus strain R40.</title>
        <authorList>
            <person name="Carey S.B."/>
            <person name="Jenkins J."/>
            <person name="Shu S."/>
            <person name="Lovell J.T."/>
            <person name="Sreedasyam A."/>
            <person name="Maumus F."/>
            <person name="Tiley G.P."/>
            <person name="Fernandez-Pozo N."/>
            <person name="Barry K."/>
            <person name="Chen C."/>
            <person name="Wang M."/>
            <person name="Lipzen A."/>
            <person name="Daum C."/>
            <person name="Saski C.A."/>
            <person name="Payton A.C."/>
            <person name="Mcbreen J.C."/>
            <person name="Conrad R.E."/>
            <person name="Kollar L.M."/>
            <person name="Olsson S."/>
            <person name="Huttunen S."/>
            <person name="Landis J.B."/>
            <person name="Wickett N.J."/>
            <person name="Johnson M.G."/>
            <person name="Rensing S.A."/>
            <person name="Grimwood J."/>
            <person name="Schmutz J."/>
            <person name="Mcdaniel S.F."/>
        </authorList>
    </citation>
    <scope>NUCLEOTIDE SEQUENCE</scope>
    <source>
        <strain evidence="13">R40</strain>
    </source>
</reference>
<dbReference type="EMBL" id="CM026421">
    <property type="protein sequence ID" value="KAG0589718.1"/>
    <property type="molecule type" value="Genomic_DNA"/>
</dbReference>
<accession>A0A8T0J483</accession>
<keyword evidence="8" id="KW-1133">Transmembrane helix</keyword>
<comment type="similarity">
    <text evidence="2 12">Belongs to the mitochondrial carrier (TC 2.A.29) family.</text>
</comment>
<sequence length="391" mass="42133">MERYGDRTGRRSLLPEYLYSSRTALLQRHPDSAIASLGGVTQQQQPRRIAGTSSSFLLQKLQRRAASSPSPSPAGGFMIPAPSESGKIQMYSTEYFLMCGLGGLLCCGLTHTAVTPMDVVKCNMQIAPKKYTSIPGSFKIVVKEEGLRGLYRGWAPTFVGYCIQGAGKYGFYEYFKKRYADAVGPENAAQYKTLLFLGASASAEFIADLGLCPFEAVKVRVQTQPGFAKGLADGMPKLIASDGFAGLYKGLVPLWGRQIPYTMMKFATFESTVEALYKHLVPVPKSECSSGTQLGVSFAAGYIAGIACAIISHPADNLVSFLNNAKGATVAQAVQEMGVTALLTRGLPLRIVMIGTLTAAQWAIYDSFKVYYGFPTTGSSGDEHKAPLDQH</sequence>
<protein>
    <submittedName>
        <fullName evidence="13">Uncharacterized protein</fullName>
    </submittedName>
</protein>
<feature type="repeat" description="Solcar" evidence="11">
    <location>
        <begin position="191"/>
        <end position="275"/>
    </location>
</feature>
<comment type="subcellular location">
    <subcellularLocation>
        <location evidence="1">Mitochondrion inner membrane</location>
        <topology evidence="1">Multi-pass membrane protein</topology>
    </subcellularLocation>
</comment>
<dbReference type="PROSITE" id="PS50920">
    <property type="entry name" value="SOLCAR"/>
    <property type="match status" value="3"/>
</dbReference>
<evidence type="ECO:0000256" key="12">
    <source>
        <dbReference type="RuleBase" id="RU000488"/>
    </source>
</evidence>
<proteinExistence type="inferred from homology"/>
<comment type="caution">
    <text evidence="13">The sequence shown here is derived from an EMBL/GenBank/DDBJ whole genome shotgun (WGS) entry which is preliminary data.</text>
</comment>
<keyword evidence="4 11" id="KW-0812">Transmembrane</keyword>
<keyword evidence="7" id="KW-0809">Transit peptide</keyword>
<dbReference type="InterPro" id="IPR023395">
    <property type="entry name" value="MCP_dom_sf"/>
</dbReference>
<evidence type="ECO:0000256" key="6">
    <source>
        <dbReference type="ARBA" id="ARBA00022792"/>
    </source>
</evidence>
<evidence type="ECO:0000256" key="2">
    <source>
        <dbReference type="ARBA" id="ARBA00006375"/>
    </source>
</evidence>
<evidence type="ECO:0000256" key="1">
    <source>
        <dbReference type="ARBA" id="ARBA00004448"/>
    </source>
</evidence>
<keyword evidence="5" id="KW-0677">Repeat</keyword>
<organism evidence="13 14">
    <name type="scientific">Ceratodon purpureus</name>
    <name type="common">Fire moss</name>
    <name type="synonym">Dicranum purpureum</name>
    <dbReference type="NCBI Taxonomy" id="3225"/>
    <lineage>
        <taxon>Eukaryota</taxon>
        <taxon>Viridiplantae</taxon>
        <taxon>Streptophyta</taxon>
        <taxon>Embryophyta</taxon>
        <taxon>Bryophyta</taxon>
        <taxon>Bryophytina</taxon>
        <taxon>Bryopsida</taxon>
        <taxon>Dicranidae</taxon>
        <taxon>Pseudoditrichales</taxon>
        <taxon>Ditrichaceae</taxon>
        <taxon>Ceratodon</taxon>
    </lineage>
</organism>
<evidence type="ECO:0000256" key="5">
    <source>
        <dbReference type="ARBA" id="ARBA00022737"/>
    </source>
</evidence>
<feature type="repeat" description="Solcar" evidence="11">
    <location>
        <begin position="94"/>
        <end position="178"/>
    </location>
</feature>
<evidence type="ECO:0000313" key="13">
    <source>
        <dbReference type="EMBL" id="KAG0589718.1"/>
    </source>
</evidence>
<dbReference type="GO" id="GO:1990547">
    <property type="term" value="P:mitochondrial phosphate ion transmembrane transport"/>
    <property type="evidence" value="ECO:0007669"/>
    <property type="project" value="InterPro"/>
</dbReference>
<dbReference type="GO" id="GO:0005315">
    <property type="term" value="F:phosphate transmembrane transporter activity"/>
    <property type="evidence" value="ECO:0007669"/>
    <property type="project" value="InterPro"/>
</dbReference>
<evidence type="ECO:0000256" key="9">
    <source>
        <dbReference type="ARBA" id="ARBA00023128"/>
    </source>
</evidence>
<evidence type="ECO:0000313" key="14">
    <source>
        <dbReference type="Proteomes" id="UP000822688"/>
    </source>
</evidence>
<evidence type="ECO:0000256" key="11">
    <source>
        <dbReference type="PROSITE-ProRule" id="PRU00282"/>
    </source>
</evidence>